<accession>A0A098L8P9</accession>
<evidence type="ECO:0008006" key="3">
    <source>
        <dbReference type="Google" id="ProtNLM"/>
    </source>
</evidence>
<sequence>MVMQGNKLKVFIQEDDKLLQKRIADDLKEYNYKLHFFSKDDSVFDLLKFNPDILIQDYYKNKVINCYQWSFPY</sequence>
<dbReference type="EMBL" id="BBLT01000001">
    <property type="protein sequence ID" value="GAL82817.1"/>
    <property type="molecule type" value="Genomic_DNA"/>
</dbReference>
<reference evidence="1 2" key="1">
    <citation type="submission" date="2014-09" db="EMBL/GenBank/DDBJ databases">
        <title>Sporocytophaga myxococcoides PG-01 genome sequencing.</title>
        <authorList>
            <person name="Liu L."/>
            <person name="Gao P.J."/>
            <person name="Chen G.J."/>
            <person name="Wang L.S."/>
        </authorList>
    </citation>
    <scope>NUCLEOTIDE SEQUENCE [LARGE SCALE GENOMIC DNA]</scope>
    <source>
        <strain evidence="1 2">PG-01</strain>
    </source>
</reference>
<gene>
    <name evidence="1" type="ORF">MYP_43</name>
</gene>
<keyword evidence="2" id="KW-1185">Reference proteome</keyword>
<dbReference type="eggNOG" id="ENOG502ZS71">
    <property type="taxonomic scope" value="Bacteria"/>
</dbReference>
<dbReference type="AlphaFoldDB" id="A0A098L8P9"/>
<proteinExistence type="predicted"/>
<comment type="caution">
    <text evidence="1">The sequence shown here is derived from an EMBL/GenBank/DDBJ whole genome shotgun (WGS) entry which is preliminary data.</text>
</comment>
<name>A0A098L8P9_9BACT</name>
<organism evidence="1 2">
    <name type="scientific">Sporocytophaga myxococcoides</name>
    <dbReference type="NCBI Taxonomy" id="153721"/>
    <lineage>
        <taxon>Bacteria</taxon>
        <taxon>Pseudomonadati</taxon>
        <taxon>Bacteroidota</taxon>
        <taxon>Cytophagia</taxon>
        <taxon>Cytophagales</taxon>
        <taxon>Cytophagaceae</taxon>
        <taxon>Sporocytophaga</taxon>
    </lineage>
</organism>
<protein>
    <recommendedName>
        <fullName evidence="3">Response regulatory domain-containing protein</fullName>
    </recommendedName>
</protein>
<evidence type="ECO:0000313" key="2">
    <source>
        <dbReference type="Proteomes" id="UP000030185"/>
    </source>
</evidence>
<evidence type="ECO:0000313" key="1">
    <source>
        <dbReference type="EMBL" id="GAL82817.1"/>
    </source>
</evidence>
<dbReference type="Proteomes" id="UP000030185">
    <property type="component" value="Unassembled WGS sequence"/>
</dbReference>